<name>A0A0L9VN00_PHAAN</name>
<evidence type="ECO:0000256" key="1">
    <source>
        <dbReference type="SAM" id="Coils"/>
    </source>
</evidence>
<evidence type="ECO:0000256" key="2">
    <source>
        <dbReference type="SAM" id="MobiDB-lite"/>
    </source>
</evidence>
<proteinExistence type="predicted"/>
<feature type="compositionally biased region" description="Basic and acidic residues" evidence="2">
    <location>
        <begin position="193"/>
        <end position="203"/>
    </location>
</feature>
<feature type="region of interest" description="Disordered" evidence="2">
    <location>
        <begin position="1"/>
        <end position="23"/>
    </location>
</feature>
<feature type="region of interest" description="Disordered" evidence="2">
    <location>
        <begin position="175"/>
        <end position="213"/>
    </location>
</feature>
<dbReference type="Proteomes" id="UP000053144">
    <property type="component" value="Chromosome 10"/>
</dbReference>
<dbReference type="AlphaFoldDB" id="A0A0L9VN00"/>
<feature type="coiled-coil region" evidence="1">
    <location>
        <begin position="274"/>
        <end position="347"/>
    </location>
</feature>
<sequence>MSSSSQSADELASEGRGYADDAVESSLSVGSSILGSEDDKDRLENVSDEVVLNVDNSLEWSGINPPPPVKGYEWAPHEAKTDMTPAELDIICQIDQLPSRTSSRQLIGLLGSDTLRARVFDIFGGMEKHQAFMRMMARKKNLEKSGEGTSSPSWIVAHKTPTQSMNPALQISDTEKPLSAPVKASSVNAPANDSKKKLPRDKGTPMNKKRKITGPVLFGPLDPLIHVAERLQYNPTPEEKIPFKRMSPGEASDMAYELIARASVCMNYAAGSTKSLLTEELDTVRQDLEASQKKNAELTRHLEEIMKIAEDNRAKVASALTQAQDDLRQLKRTSDDLKLDFQKATSQNQALMKERDALVAVRDKLTTENLSLGDDICNERLTGFEQGIAQCRYFFGTPLSHDGFDIMKIVVNGQLLSLSTLDEDEAAAIANASPSGAQAIAEVLFVTTL</sequence>
<reference evidence="4" key="1">
    <citation type="journal article" date="2015" name="Proc. Natl. Acad. Sci. U.S.A.">
        <title>Genome sequencing of adzuki bean (Vigna angularis) provides insight into high starch and low fat accumulation and domestication.</title>
        <authorList>
            <person name="Yang K."/>
            <person name="Tian Z."/>
            <person name="Chen C."/>
            <person name="Luo L."/>
            <person name="Zhao B."/>
            <person name="Wang Z."/>
            <person name="Yu L."/>
            <person name="Li Y."/>
            <person name="Sun Y."/>
            <person name="Li W."/>
            <person name="Chen Y."/>
            <person name="Li Y."/>
            <person name="Zhang Y."/>
            <person name="Ai D."/>
            <person name="Zhao J."/>
            <person name="Shang C."/>
            <person name="Ma Y."/>
            <person name="Wu B."/>
            <person name="Wang M."/>
            <person name="Gao L."/>
            <person name="Sun D."/>
            <person name="Zhang P."/>
            <person name="Guo F."/>
            <person name="Wang W."/>
            <person name="Li Y."/>
            <person name="Wang J."/>
            <person name="Varshney R.K."/>
            <person name="Wang J."/>
            <person name="Ling H.Q."/>
            <person name="Wan P."/>
        </authorList>
    </citation>
    <scope>NUCLEOTIDE SEQUENCE</scope>
    <source>
        <strain evidence="4">cv. Jingnong 6</strain>
    </source>
</reference>
<evidence type="ECO:0000313" key="4">
    <source>
        <dbReference type="Proteomes" id="UP000053144"/>
    </source>
</evidence>
<organism evidence="3 4">
    <name type="scientific">Phaseolus angularis</name>
    <name type="common">Azuki bean</name>
    <name type="synonym">Vigna angularis</name>
    <dbReference type="NCBI Taxonomy" id="3914"/>
    <lineage>
        <taxon>Eukaryota</taxon>
        <taxon>Viridiplantae</taxon>
        <taxon>Streptophyta</taxon>
        <taxon>Embryophyta</taxon>
        <taxon>Tracheophyta</taxon>
        <taxon>Spermatophyta</taxon>
        <taxon>Magnoliopsida</taxon>
        <taxon>eudicotyledons</taxon>
        <taxon>Gunneridae</taxon>
        <taxon>Pentapetalae</taxon>
        <taxon>rosids</taxon>
        <taxon>fabids</taxon>
        <taxon>Fabales</taxon>
        <taxon>Fabaceae</taxon>
        <taxon>Papilionoideae</taxon>
        <taxon>50 kb inversion clade</taxon>
        <taxon>NPAAA clade</taxon>
        <taxon>indigoferoid/millettioid clade</taxon>
        <taxon>Phaseoleae</taxon>
        <taxon>Vigna</taxon>
    </lineage>
</organism>
<evidence type="ECO:0000313" key="3">
    <source>
        <dbReference type="EMBL" id="KOM56277.1"/>
    </source>
</evidence>
<protein>
    <submittedName>
        <fullName evidence="3">Uncharacterized protein</fullName>
    </submittedName>
</protein>
<keyword evidence="1" id="KW-0175">Coiled coil</keyword>
<dbReference type="Gramene" id="KOM56277">
    <property type="protein sequence ID" value="KOM56277"/>
    <property type="gene ID" value="LR48_Vigan10g216900"/>
</dbReference>
<gene>
    <name evidence="3" type="ORF">LR48_Vigan10g216900</name>
</gene>
<dbReference type="EMBL" id="CM003380">
    <property type="protein sequence ID" value="KOM56277.1"/>
    <property type="molecule type" value="Genomic_DNA"/>
</dbReference>
<accession>A0A0L9VN00</accession>